<comment type="similarity">
    <text evidence="1">Belongs to the sigma-70 factor family. ECF subfamily.</text>
</comment>
<dbReference type="Proteomes" id="UP000635606">
    <property type="component" value="Unassembled WGS sequence"/>
</dbReference>
<proteinExistence type="inferred from homology"/>
<feature type="domain" description="RNA polymerase sigma-70 region 2" evidence="6">
    <location>
        <begin position="20"/>
        <end position="78"/>
    </location>
</feature>
<evidence type="ECO:0000256" key="4">
    <source>
        <dbReference type="ARBA" id="ARBA00023125"/>
    </source>
</evidence>
<dbReference type="Pfam" id="PF04542">
    <property type="entry name" value="Sigma70_r2"/>
    <property type="match status" value="1"/>
</dbReference>
<comment type="caution">
    <text evidence="8">The sequence shown here is derived from an EMBL/GenBank/DDBJ whole genome shotgun (WGS) entry which is preliminary data.</text>
</comment>
<dbReference type="InterPro" id="IPR013324">
    <property type="entry name" value="RNA_pol_sigma_r3/r4-like"/>
</dbReference>
<dbReference type="InterPro" id="IPR014284">
    <property type="entry name" value="RNA_pol_sigma-70_dom"/>
</dbReference>
<dbReference type="InterPro" id="IPR007627">
    <property type="entry name" value="RNA_pol_sigma70_r2"/>
</dbReference>
<dbReference type="SUPFAM" id="SSF88946">
    <property type="entry name" value="Sigma2 domain of RNA polymerase sigma factors"/>
    <property type="match status" value="1"/>
</dbReference>
<dbReference type="GO" id="GO:0006352">
    <property type="term" value="P:DNA-templated transcription initiation"/>
    <property type="evidence" value="ECO:0007669"/>
    <property type="project" value="InterPro"/>
</dbReference>
<dbReference type="InterPro" id="IPR036388">
    <property type="entry name" value="WH-like_DNA-bd_sf"/>
</dbReference>
<dbReference type="Pfam" id="PF08281">
    <property type="entry name" value="Sigma70_r4_2"/>
    <property type="match status" value="1"/>
</dbReference>
<keyword evidence="2" id="KW-0805">Transcription regulation</keyword>
<evidence type="ECO:0000256" key="5">
    <source>
        <dbReference type="ARBA" id="ARBA00023163"/>
    </source>
</evidence>
<dbReference type="NCBIfam" id="TIGR02937">
    <property type="entry name" value="sigma70-ECF"/>
    <property type="match status" value="1"/>
</dbReference>
<evidence type="ECO:0000256" key="2">
    <source>
        <dbReference type="ARBA" id="ARBA00023015"/>
    </source>
</evidence>
<dbReference type="InterPro" id="IPR013325">
    <property type="entry name" value="RNA_pol_sigma_r2"/>
</dbReference>
<dbReference type="EMBL" id="BOPH01000011">
    <property type="protein sequence ID" value="GIJ65918.1"/>
    <property type="molecule type" value="Genomic_DNA"/>
</dbReference>
<sequence length="170" mass="19106">MSNGGTDLDFEEYAQARVVRLRQRAYLLCRDWHLAQDLTQITLSRLYASWRKVVKADNIDAYAAKVMVRVFLDHKRLKSSHEVVSDTMQTQTERVDGSGGPELRLTLMEALGHLSPRARAIVVLRYWEDHSVDTVAELLGVTPSLVKTQSMRALAELRALLGTDLATLVG</sequence>
<dbReference type="InterPro" id="IPR013249">
    <property type="entry name" value="RNA_pol_sigma70_r4_t2"/>
</dbReference>
<dbReference type="InterPro" id="IPR039425">
    <property type="entry name" value="RNA_pol_sigma-70-like"/>
</dbReference>
<evidence type="ECO:0000313" key="9">
    <source>
        <dbReference type="Proteomes" id="UP000635606"/>
    </source>
</evidence>
<keyword evidence="4" id="KW-0238">DNA-binding</keyword>
<accession>A0A8J3ZQ75</accession>
<reference evidence="8" key="1">
    <citation type="submission" date="2021-01" db="EMBL/GenBank/DDBJ databases">
        <title>Whole genome shotgun sequence of Virgisporangium ochraceum NBRC 16418.</title>
        <authorList>
            <person name="Komaki H."/>
            <person name="Tamura T."/>
        </authorList>
    </citation>
    <scope>NUCLEOTIDE SEQUENCE</scope>
    <source>
        <strain evidence="8">NBRC 16418</strain>
    </source>
</reference>
<evidence type="ECO:0000256" key="3">
    <source>
        <dbReference type="ARBA" id="ARBA00023082"/>
    </source>
</evidence>
<dbReference type="GO" id="GO:0003677">
    <property type="term" value="F:DNA binding"/>
    <property type="evidence" value="ECO:0007669"/>
    <property type="project" value="UniProtKB-KW"/>
</dbReference>
<dbReference type="PANTHER" id="PTHR43133">
    <property type="entry name" value="RNA POLYMERASE ECF-TYPE SIGMA FACTO"/>
    <property type="match status" value="1"/>
</dbReference>
<keyword evidence="3" id="KW-0731">Sigma factor</keyword>
<evidence type="ECO:0000313" key="8">
    <source>
        <dbReference type="EMBL" id="GIJ65918.1"/>
    </source>
</evidence>
<keyword evidence="9" id="KW-1185">Reference proteome</keyword>
<dbReference type="SUPFAM" id="SSF88659">
    <property type="entry name" value="Sigma3 and sigma4 domains of RNA polymerase sigma factors"/>
    <property type="match status" value="1"/>
</dbReference>
<gene>
    <name evidence="8" type="ORF">Voc01_008350</name>
</gene>
<feature type="domain" description="RNA polymerase sigma factor 70 region 4 type 2" evidence="7">
    <location>
        <begin position="106"/>
        <end position="157"/>
    </location>
</feature>
<dbReference type="PANTHER" id="PTHR43133:SF50">
    <property type="entry name" value="ECF RNA POLYMERASE SIGMA FACTOR SIGM"/>
    <property type="match status" value="1"/>
</dbReference>
<evidence type="ECO:0000259" key="7">
    <source>
        <dbReference type="Pfam" id="PF08281"/>
    </source>
</evidence>
<dbReference type="GO" id="GO:0016987">
    <property type="term" value="F:sigma factor activity"/>
    <property type="evidence" value="ECO:0007669"/>
    <property type="project" value="UniProtKB-KW"/>
</dbReference>
<dbReference type="Gene3D" id="1.10.10.10">
    <property type="entry name" value="Winged helix-like DNA-binding domain superfamily/Winged helix DNA-binding domain"/>
    <property type="match status" value="1"/>
</dbReference>
<dbReference type="AlphaFoldDB" id="A0A8J3ZQ75"/>
<evidence type="ECO:0000256" key="1">
    <source>
        <dbReference type="ARBA" id="ARBA00010641"/>
    </source>
</evidence>
<dbReference type="CDD" id="cd06171">
    <property type="entry name" value="Sigma70_r4"/>
    <property type="match status" value="1"/>
</dbReference>
<protein>
    <submittedName>
        <fullName evidence="8">RNA polymerase sigma24 factor</fullName>
    </submittedName>
</protein>
<dbReference type="RefSeq" id="WP_239159936.1">
    <property type="nucleotide sequence ID" value="NZ_BOPH01000011.1"/>
</dbReference>
<keyword evidence="5" id="KW-0804">Transcription</keyword>
<dbReference type="Gene3D" id="1.10.1740.10">
    <property type="match status" value="1"/>
</dbReference>
<organism evidence="8 9">
    <name type="scientific">Virgisporangium ochraceum</name>
    <dbReference type="NCBI Taxonomy" id="65505"/>
    <lineage>
        <taxon>Bacteria</taxon>
        <taxon>Bacillati</taxon>
        <taxon>Actinomycetota</taxon>
        <taxon>Actinomycetes</taxon>
        <taxon>Micromonosporales</taxon>
        <taxon>Micromonosporaceae</taxon>
        <taxon>Virgisporangium</taxon>
    </lineage>
</organism>
<name>A0A8J3ZQ75_9ACTN</name>
<evidence type="ECO:0000259" key="6">
    <source>
        <dbReference type="Pfam" id="PF04542"/>
    </source>
</evidence>